<dbReference type="Gene3D" id="3.40.630.30">
    <property type="match status" value="1"/>
</dbReference>
<evidence type="ECO:0000313" key="5">
    <source>
        <dbReference type="EMBL" id="KAG0655805.1"/>
    </source>
</evidence>
<dbReference type="FunFam" id="3.40.630.30:FF:000064">
    <property type="entry name" value="GNAT family acetyltransferase"/>
    <property type="match status" value="1"/>
</dbReference>
<keyword evidence="2" id="KW-0808">Transferase</keyword>
<reference evidence="5 6" key="1">
    <citation type="submission" date="2020-11" db="EMBL/GenBank/DDBJ databases">
        <title>Kefir isolates.</title>
        <authorList>
            <person name="Marcisauskas S."/>
            <person name="Kim Y."/>
            <person name="Blasche S."/>
        </authorList>
    </citation>
    <scope>NUCLEOTIDE SEQUENCE [LARGE SCALE GENOMIC DNA]</scope>
    <source>
        <strain evidence="5 6">KR</strain>
    </source>
</reference>
<dbReference type="InterPro" id="IPR051016">
    <property type="entry name" value="Diverse_Substrate_AcTransf"/>
</dbReference>
<evidence type="ECO:0000256" key="3">
    <source>
        <dbReference type="ARBA" id="ARBA00023315"/>
    </source>
</evidence>
<dbReference type="InterPro" id="IPR016181">
    <property type="entry name" value="Acyl_CoA_acyltransferase"/>
</dbReference>
<accession>A0A9P7B312</accession>
<feature type="domain" description="N-acetyltransferase" evidence="4">
    <location>
        <begin position="31"/>
        <end position="179"/>
    </location>
</feature>
<sequence length="179" mass="20452">MSSPFPFEMHAVTPSNAAHTIPETLRLIKALALFERDPDAVVTTEELLRRAFFGDDKAGGRTYAECVLVYEEGKKPEDEGAKAIAMAVWFYTFSTWTGRGGLYLEDLFVEEPYRGKGIAKKLFQHLGKICDERELPRMEWVVINWNQEAIKVYDKMGSLTMSEWDLRRLEGNALKKLAQ</sequence>
<comment type="similarity">
    <text evidence="1">Belongs to the acetyltransferase family.</text>
</comment>
<dbReference type="SUPFAM" id="SSF55729">
    <property type="entry name" value="Acyl-CoA N-acyltransferases (Nat)"/>
    <property type="match status" value="1"/>
</dbReference>
<evidence type="ECO:0000256" key="2">
    <source>
        <dbReference type="ARBA" id="ARBA00022679"/>
    </source>
</evidence>
<organism evidence="5 6">
    <name type="scientific">Rhodotorula mucilaginosa</name>
    <name type="common">Yeast</name>
    <name type="synonym">Rhodotorula rubra</name>
    <dbReference type="NCBI Taxonomy" id="5537"/>
    <lineage>
        <taxon>Eukaryota</taxon>
        <taxon>Fungi</taxon>
        <taxon>Dikarya</taxon>
        <taxon>Basidiomycota</taxon>
        <taxon>Pucciniomycotina</taxon>
        <taxon>Microbotryomycetes</taxon>
        <taxon>Sporidiobolales</taxon>
        <taxon>Sporidiobolaceae</taxon>
        <taxon>Rhodotorula</taxon>
    </lineage>
</organism>
<evidence type="ECO:0000259" key="4">
    <source>
        <dbReference type="PROSITE" id="PS51186"/>
    </source>
</evidence>
<dbReference type="GO" id="GO:0008080">
    <property type="term" value="F:N-acetyltransferase activity"/>
    <property type="evidence" value="ECO:0007669"/>
    <property type="project" value="TreeGrafter"/>
</dbReference>
<proteinExistence type="inferred from homology"/>
<dbReference type="PANTHER" id="PTHR10545">
    <property type="entry name" value="DIAMINE N-ACETYLTRANSFERASE"/>
    <property type="match status" value="1"/>
</dbReference>
<dbReference type="AlphaFoldDB" id="A0A9P7B312"/>
<dbReference type="OrthoDB" id="7305308at2759"/>
<evidence type="ECO:0000256" key="1">
    <source>
        <dbReference type="ARBA" id="ARBA00008694"/>
    </source>
</evidence>
<dbReference type="CDD" id="cd04301">
    <property type="entry name" value="NAT_SF"/>
    <property type="match status" value="1"/>
</dbReference>
<protein>
    <submittedName>
        <fullName evidence="5">Diamine acetyltransferase 2</fullName>
    </submittedName>
</protein>
<dbReference type="PROSITE" id="PS51186">
    <property type="entry name" value="GNAT"/>
    <property type="match status" value="1"/>
</dbReference>
<name>A0A9P7B312_RHOMI</name>
<evidence type="ECO:0000313" key="6">
    <source>
        <dbReference type="Proteomes" id="UP000777482"/>
    </source>
</evidence>
<dbReference type="PANTHER" id="PTHR10545:SF29">
    <property type="entry name" value="GH14572P-RELATED"/>
    <property type="match status" value="1"/>
</dbReference>
<dbReference type="Pfam" id="PF00583">
    <property type="entry name" value="Acetyltransf_1"/>
    <property type="match status" value="1"/>
</dbReference>
<gene>
    <name evidence="5" type="primary">SAT2</name>
    <name evidence="5" type="ORF">C6P46_000701</name>
</gene>
<dbReference type="EMBL" id="PUHQ01000111">
    <property type="protein sequence ID" value="KAG0655805.1"/>
    <property type="molecule type" value="Genomic_DNA"/>
</dbReference>
<dbReference type="InterPro" id="IPR000182">
    <property type="entry name" value="GNAT_dom"/>
</dbReference>
<dbReference type="Proteomes" id="UP000777482">
    <property type="component" value="Unassembled WGS sequence"/>
</dbReference>
<keyword evidence="3" id="KW-0012">Acyltransferase</keyword>
<comment type="caution">
    <text evidence="5">The sequence shown here is derived from an EMBL/GenBank/DDBJ whole genome shotgun (WGS) entry which is preliminary data.</text>
</comment>
<keyword evidence="6" id="KW-1185">Reference proteome</keyword>